<reference evidence="2" key="1">
    <citation type="submission" date="2025-08" db="UniProtKB">
        <authorList>
            <consortium name="Ensembl"/>
        </authorList>
    </citation>
    <scope>IDENTIFICATION</scope>
</reference>
<feature type="compositionally biased region" description="Polar residues" evidence="1">
    <location>
        <begin position="238"/>
        <end position="247"/>
    </location>
</feature>
<dbReference type="PANTHER" id="PTHR47080:SF1">
    <property type="entry name" value="CHROMOSOME 16 OPEN READING FRAME 96"/>
    <property type="match status" value="1"/>
</dbReference>
<feature type="region of interest" description="Disordered" evidence="1">
    <location>
        <begin position="143"/>
        <end position="183"/>
    </location>
</feature>
<evidence type="ECO:0000313" key="3">
    <source>
        <dbReference type="Proteomes" id="UP000694571"/>
    </source>
</evidence>
<organism evidence="2 3">
    <name type="scientific">Sus scrofa</name>
    <name type="common">Pig</name>
    <dbReference type="NCBI Taxonomy" id="9823"/>
    <lineage>
        <taxon>Eukaryota</taxon>
        <taxon>Metazoa</taxon>
        <taxon>Chordata</taxon>
        <taxon>Craniata</taxon>
        <taxon>Vertebrata</taxon>
        <taxon>Euteleostomi</taxon>
        <taxon>Mammalia</taxon>
        <taxon>Eutheria</taxon>
        <taxon>Laurasiatheria</taxon>
        <taxon>Artiodactyla</taxon>
        <taxon>Suina</taxon>
        <taxon>Suidae</taxon>
        <taxon>Sus</taxon>
    </lineage>
</organism>
<evidence type="ECO:0000313" key="2">
    <source>
        <dbReference type="Ensembl" id="ENSSSCP00050018885.1"/>
    </source>
</evidence>
<accession>A0A8D1M7Q9</accession>
<proteinExistence type="predicted"/>
<feature type="region of interest" description="Disordered" evidence="1">
    <location>
        <begin position="200"/>
        <end position="247"/>
    </location>
</feature>
<dbReference type="AlphaFoldDB" id="A0A8D1M7Q9"/>
<dbReference type="Proteomes" id="UP000694571">
    <property type="component" value="Unplaced"/>
</dbReference>
<name>A0A8D1M7Q9_PIG</name>
<feature type="compositionally biased region" description="Pro residues" evidence="1">
    <location>
        <begin position="210"/>
        <end position="220"/>
    </location>
</feature>
<evidence type="ECO:0000256" key="1">
    <source>
        <dbReference type="SAM" id="MobiDB-lite"/>
    </source>
</evidence>
<dbReference type="PANTHER" id="PTHR47080">
    <property type="entry name" value="CHROMOSOME 16 OPEN READING FRAME 96"/>
    <property type="match status" value="1"/>
</dbReference>
<dbReference type="Ensembl" id="ENSSSCT00050045924.1">
    <property type="protein sequence ID" value="ENSSSCP00050018885.1"/>
    <property type="gene ID" value="ENSSSCG00050034249.1"/>
</dbReference>
<feature type="compositionally biased region" description="Low complexity" evidence="1">
    <location>
        <begin position="200"/>
        <end position="209"/>
    </location>
</feature>
<sequence>MTGRKLWLSWARTYAPKPLVTVRNAHLLSRLRPASANSYEYLQRQQMREQQRLQKLQSLGAQERSLDLLGSQQDWGDGPRNDANLKFKSCNLSTLYPYGDPELLNYDTAEVDILGVDGILYKGRMSNKDRPRLVTGAEKELAAVKAPHPPAQNPSEGVRPGDLLGAVYPSLHPQASMDSPALDHQPTAMMPAWPLSLLPSPQLPLLLPSPQDPQPAPGPARHPRPLRLESRAGMQPTKEPTNLTVSK</sequence>
<protein>
    <submittedName>
        <fullName evidence="2">Uncharacterized protein</fullName>
    </submittedName>
</protein>